<keyword evidence="4" id="KW-1185">Reference proteome</keyword>
<proteinExistence type="predicted"/>
<dbReference type="Pfam" id="PF26371">
    <property type="entry name" value="AftB_C"/>
    <property type="match status" value="1"/>
</dbReference>
<dbReference type="KEGG" id="cvt:B843_12095"/>
<dbReference type="InterPro" id="IPR058983">
    <property type="entry name" value="AftB_C"/>
</dbReference>
<reference evidence="3 4" key="1">
    <citation type="submission" date="2013-02" db="EMBL/GenBank/DDBJ databases">
        <title>The complete genome sequence of Corynebacterium vitaeruminis DSM 20294.</title>
        <authorList>
            <person name="Ruckert C."/>
            <person name="Albersmeier A."/>
            <person name="Kalinowski J."/>
        </authorList>
    </citation>
    <scope>NUCLEOTIDE SEQUENCE [LARGE SCALE GENOMIC DNA]</scope>
    <source>
        <strain evidence="4">ATCC 10234</strain>
    </source>
</reference>
<keyword evidence="1" id="KW-0472">Membrane</keyword>
<dbReference type="RefSeq" id="WP_025253777.1">
    <property type="nucleotide sequence ID" value="NZ_CP004353.1"/>
</dbReference>
<dbReference type="Proteomes" id="UP000019222">
    <property type="component" value="Chromosome"/>
</dbReference>
<dbReference type="eggNOG" id="COG1807">
    <property type="taxonomic scope" value="Bacteria"/>
</dbReference>
<accession>W5Y4K6</accession>
<evidence type="ECO:0000256" key="1">
    <source>
        <dbReference type="SAM" id="Phobius"/>
    </source>
</evidence>
<feature type="transmembrane region" description="Helical" evidence="1">
    <location>
        <begin position="196"/>
        <end position="214"/>
    </location>
</feature>
<name>W5Y4K6_9CORY</name>
<keyword evidence="1" id="KW-1133">Transmembrane helix</keyword>
<dbReference type="STRING" id="1224164.B843_12095"/>
<evidence type="ECO:0000313" key="3">
    <source>
        <dbReference type="EMBL" id="AHI23795.1"/>
    </source>
</evidence>
<feature type="transmembrane region" description="Helical" evidence="1">
    <location>
        <begin position="7"/>
        <end position="28"/>
    </location>
</feature>
<protein>
    <recommendedName>
        <fullName evidence="2">Terminal beta-(1-&gt;2)-arabinofuranosyltransferase C-terminal domain-containing protein</fullName>
    </recommendedName>
</protein>
<feature type="transmembrane region" description="Helical" evidence="1">
    <location>
        <begin position="348"/>
        <end position="367"/>
    </location>
</feature>
<feature type="transmembrane region" description="Helical" evidence="1">
    <location>
        <begin position="113"/>
        <end position="129"/>
    </location>
</feature>
<dbReference type="AlphaFoldDB" id="W5Y4K6"/>
<gene>
    <name evidence="3" type="ORF">B843_12095</name>
</gene>
<dbReference type="PATRIC" id="fig|1224164.3.peg.2440"/>
<dbReference type="HOGENOM" id="CLU_423257_0_0_11"/>
<sequence length="638" mass="70437">MSKARNLNFVTALLSAVTVAVLTFIGGWQRRWMSDDGLIVLRTVRNLLAGNGPVFNAGERVEANTSTVWQYVIYAVARLSDAKLEYIAMWCALIFTTAALLIAAWATSRLYKGAGALFLPLGGLMYISLPPARDFATSGLEWGLCLLWIAVQWLLLVRWAQSAPTAAEGGEARGRDGSLYLLALWSGLSWLVRPELAMYGGLAILLLLATAGSWRKALVVLAWALPLPGGYEFFRMGYYGLLVPQTAVAKSASGSEWGVGWEYVQNFAEPYALYLGLAIAAAAGALALLHVRSSAADSPAKRRQATTKERFFALRRPASAVILMLICGVLHVVYVIKVGGDFMHGRMLLLPLFTLLLPVSVVKVYDLGGCMTLAHWGSLALFAGGVWWSIAAVLGGHPYQIPPTGSTEPLGVVDEREFWTQYAKRDTPPLVASDFLTIPLMNDWEEKMEESRQQNAGQMTSILATQDPISYSWVPVWHTSEATDLAQMPMTVVLLNLGMTSMNAPLDVRVVDNVGLANPLAARQPRIEDGRIGHDKFLPMEWQAADSADDLNLLPPFIDKNEAQLARWVLYTKDFRELFESYRAPLTPGRFVANLKFALTTGRTLELSDDPWDYYDQLPVNPVLPIYWQHEIKLDAPR</sequence>
<organism evidence="3 4">
    <name type="scientific">Corynebacterium vitaeruminis DSM 20294</name>
    <dbReference type="NCBI Taxonomy" id="1224164"/>
    <lineage>
        <taxon>Bacteria</taxon>
        <taxon>Bacillati</taxon>
        <taxon>Actinomycetota</taxon>
        <taxon>Actinomycetes</taxon>
        <taxon>Mycobacteriales</taxon>
        <taxon>Corynebacteriaceae</taxon>
        <taxon>Corynebacterium</taxon>
    </lineage>
</organism>
<dbReference type="InterPro" id="IPR048243">
    <property type="entry name" value="AftB-like"/>
</dbReference>
<feature type="transmembrane region" description="Helical" evidence="1">
    <location>
        <begin position="379"/>
        <end position="399"/>
    </location>
</feature>
<feature type="transmembrane region" description="Helical" evidence="1">
    <location>
        <begin position="312"/>
        <end position="336"/>
    </location>
</feature>
<keyword evidence="1" id="KW-0812">Transmembrane</keyword>
<evidence type="ECO:0000259" key="2">
    <source>
        <dbReference type="Pfam" id="PF26371"/>
    </source>
</evidence>
<feature type="domain" description="Terminal beta-(1-&gt;2)-arabinofuranosyltransferase C-terminal" evidence="2">
    <location>
        <begin position="438"/>
        <end position="616"/>
    </location>
</feature>
<feature type="transmembrane region" description="Helical" evidence="1">
    <location>
        <begin position="87"/>
        <end position="106"/>
    </location>
</feature>
<evidence type="ECO:0000313" key="4">
    <source>
        <dbReference type="Proteomes" id="UP000019222"/>
    </source>
</evidence>
<dbReference type="EMBL" id="CP004353">
    <property type="protein sequence ID" value="AHI23795.1"/>
    <property type="molecule type" value="Genomic_DNA"/>
</dbReference>
<feature type="transmembrane region" description="Helical" evidence="1">
    <location>
        <begin position="271"/>
        <end position="291"/>
    </location>
</feature>
<feature type="transmembrane region" description="Helical" evidence="1">
    <location>
        <begin position="135"/>
        <end position="156"/>
    </location>
</feature>
<dbReference type="NCBIfam" id="NF041480">
    <property type="entry name" value="flag_mot_ctl_ZomB"/>
    <property type="match status" value="1"/>
</dbReference>